<dbReference type="Pfam" id="PF17727">
    <property type="entry name" value="CtsR_C"/>
    <property type="match status" value="1"/>
</dbReference>
<dbReference type="InterPro" id="IPR041473">
    <property type="entry name" value="CtsR_C"/>
</dbReference>
<evidence type="ECO:0000256" key="5">
    <source>
        <dbReference type="ARBA" id="ARBA00023125"/>
    </source>
</evidence>
<dbReference type="GO" id="GO:0006355">
    <property type="term" value="P:regulation of DNA-templated transcription"/>
    <property type="evidence" value="ECO:0007669"/>
    <property type="project" value="UniProtKB-UniRule"/>
</dbReference>
<evidence type="ECO:0000259" key="8">
    <source>
        <dbReference type="Pfam" id="PF05848"/>
    </source>
</evidence>
<evidence type="ECO:0000256" key="1">
    <source>
        <dbReference type="ARBA" id="ARBA00010189"/>
    </source>
</evidence>
<comment type="similarity">
    <text evidence="1 7">Belongs to the CtsR family.</text>
</comment>
<comment type="caution">
    <text evidence="10">The sequence shown here is derived from an EMBL/GenBank/DDBJ whole genome shotgun (WGS) entry which is preliminary data.</text>
</comment>
<sequence length="152" mass="17495">MSRLSDIIEEFIKRLLEETENEAIEIQRNELAQYFNCAPSQINYVLATRFTQDKGYYIESKRGGGGYIKIVRLNINNDSYIRDLIVNTIGDSITKMRAYSLIDTFVEKGFITKREADLMKSALSDRALGIVPKFKNELRASILKDMLLMLVE</sequence>
<reference evidence="10 11" key="1">
    <citation type="submission" date="2013-12" db="EMBL/GenBank/DDBJ databases">
        <title>Draft genome sequence of Caloranaerobacter sp. H53214.</title>
        <authorList>
            <person name="Jiang L.J."/>
            <person name="Shao Z.Z."/>
            <person name="Long M.N."/>
        </authorList>
    </citation>
    <scope>NUCLEOTIDE SEQUENCE [LARGE SCALE GENOMIC DNA]</scope>
    <source>
        <strain evidence="10 11">H53214</strain>
    </source>
</reference>
<evidence type="ECO:0000256" key="4">
    <source>
        <dbReference type="ARBA" id="ARBA00023015"/>
    </source>
</evidence>
<dbReference type="InterPro" id="IPR041902">
    <property type="entry name" value="CtsR_N_sf"/>
</dbReference>
<gene>
    <name evidence="10" type="ORF">Y919_08095</name>
</gene>
<keyword evidence="6 7" id="KW-0804">Transcription</keyword>
<accession>A0A096CUB1</accession>
<evidence type="ECO:0000256" key="6">
    <source>
        <dbReference type="ARBA" id="ARBA00023163"/>
    </source>
</evidence>
<name>A0A096CUB1_9FIRM</name>
<dbReference type="Pfam" id="PF05848">
    <property type="entry name" value="CtsR"/>
    <property type="match status" value="1"/>
</dbReference>
<dbReference type="RefSeq" id="WP_035163851.1">
    <property type="nucleotide sequence ID" value="NZ_AZTB01000039.1"/>
</dbReference>
<dbReference type="Gene3D" id="3.30.56.130">
    <property type="entry name" value="Transcriptional regulator CtsR, winged HTH domain"/>
    <property type="match status" value="1"/>
</dbReference>
<feature type="domain" description="CtsR C-terminal dimerization" evidence="9">
    <location>
        <begin position="78"/>
        <end position="147"/>
    </location>
</feature>
<dbReference type="InterPro" id="IPR040465">
    <property type="entry name" value="CtsR_N"/>
</dbReference>
<keyword evidence="3 7" id="KW-0678">Repressor</keyword>
<dbReference type="Gene3D" id="1.10.1200.150">
    <property type="entry name" value="Transcriptional regulator CtsR, C-terminal domain"/>
    <property type="match status" value="1"/>
</dbReference>
<organism evidence="10 11">
    <name type="scientific">Caloranaerobacter azorensis H53214</name>
    <dbReference type="NCBI Taxonomy" id="1156417"/>
    <lineage>
        <taxon>Bacteria</taxon>
        <taxon>Bacillati</taxon>
        <taxon>Bacillota</taxon>
        <taxon>Tissierellia</taxon>
        <taxon>Tissierellales</taxon>
        <taxon>Thermohalobacteraceae</taxon>
        <taxon>Caloranaerobacter</taxon>
    </lineage>
</organism>
<protein>
    <recommendedName>
        <fullName evidence="2 7">Transcriptional regulator CtsR</fullName>
    </recommendedName>
</protein>
<dbReference type="AlphaFoldDB" id="A0A096CUB1"/>
<evidence type="ECO:0000256" key="2">
    <source>
        <dbReference type="ARBA" id="ARBA00014129"/>
    </source>
</evidence>
<keyword evidence="5 7" id="KW-0238">DNA-binding</keyword>
<dbReference type="PIRSF" id="PIRSF010607">
    <property type="entry name" value="Txn_repr_CtsR"/>
    <property type="match status" value="1"/>
</dbReference>
<dbReference type="Proteomes" id="UP000029622">
    <property type="component" value="Unassembled WGS sequence"/>
</dbReference>
<keyword evidence="4 7" id="KW-0805">Transcription regulation</keyword>
<evidence type="ECO:0000256" key="3">
    <source>
        <dbReference type="ARBA" id="ARBA00022491"/>
    </source>
</evidence>
<feature type="domain" description="CtsR N-terminal HTH" evidence="8">
    <location>
        <begin position="3"/>
        <end position="74"/>
    </location>
</feature>
<dbReference type="STRING" id="1156417.Y919_08095"/>
<evidence type="ECO:0000259" key="9">
    <source>
        <dbReference type="Pfam" id="PF17727"/>
    </source>
</evidence>
<proteinExistence type="inferred from homology"/>
<dbReference type="InterPro" id="IPR008463">
    <property type="entry name" value="CtsR"/>
</dbReference>
<evidence type="ECO:0000313" key="10">
    <source>
        <dbReference type="EMBL" id="KGG80119.1"/>
    </source>
</evidence>
<dbReference type="InterPro" id="IPR041908">
    <property type="entry name" value="CtsR_C_sf"/>
</dbReference>
<dbReference type="GO" id="GO:0003677">
    <property type="term" value="F:DNA binding"/>
    <property type="evidence" value="ECO:0007669"/>
    <property type="project" value="UniProtKB-UniRule"/>
</dbReference>
<dbReference type="EMBL" id="AZTB01000039">
    <property type="protein sequence ID" value="KGG80119.1"/>
    <property type="molecule type" value="Genomic_DNA"/>
</dbReference>
<evidence type="ECO:0000313" key="11">
    <source>
        <dbReference type="Proteomes" id="UP000029622"/>
    </source>
</evidence>
<evidence type="ECO:0000256" key="7">
    <source>
        <dbReference type="PIRNR" id="PIRNR010607"/>
    </source>
</evidence>